<keyword evidence="3" id="KW-1185">Reference proteome</keyword>
<evidence type="ECO:0000313" key="2">
    <source>
        <dbReference type="EMBL" id="WAI00786.1"/>
    </source>
</evidence>
<organism evidence="2 3">
    <name type="scientific">Methanogenium organophilum</name>
    <dbReference type="NCBI Taxonomy" id="2199"/>
    <lineage>
        <taxon>Archaea</taxon>
        <taxon>Methanobacteriati</taxon>
        <taxon>Methanobacteriota</taxon>
        <taxon>Stenosarchaea group</taxon>
        <taxon>Methanomicrobia</taxon>
        <taxon>Methanomicrobiales</taxon>
        <taxon>Methanomicrobiaceae</taxon>
        <taxon>Methanogenium</taxon>
    </lineage>
</organism>
<dbReference type="InterPro" id="IPR011990">
    <property type="entry name" value="TPR-like_helical_dom_sf"/>
</dbReference>
<dbReference type="SUPFAM" id="SSF48452">
    <property type="entry name" value="TPR-like"/>
    <property type="match status" value="1"/>
</dbReference>
<reference evidence="2" key="1">
    <citation type="submission" date="2022-11" db="EMBL/GenBank/DDBJ databases">
        <title>Complete genome sequence of Methanogenium organophilum DSM 3596.</title>
        <authorList>
            <person name="Chen S.-C."/>
            <person name="Lai S.-J."/>
            <person name="You Y.-T."/>
        </authorList>
    </citation>
    <scope>NUCLEOTIDE SEQUENCE</scope>
    <source>
        <strain evidence="2">DSM 3596</strain>
    </source>
</reference>
<feature type="repeat" description="TPR" evidence="1">
    <location>
        <begin position="79"/>
        <end position="112"/>
    </location>
</feature>
<dbReference type="Pfam" id="PF14559">
    <property type="entry name" value="TPR_19"/>
    <property type="match status" value="1"/>
</dbReference>
<evidence type="ECO:0000313" key="3">
    <source>
        <dbReference type="Proteomes" id="UP001163096"/>
    </source>
</evidence>
<dbReference type="Pfam" id="PF13432">
    <property type="entry name" value="TPR_16"/>
    <property type="match status" value="1"/>
</dbReference>
<feature type="repeat" description="TPR" evidence="1">
    <location>
        <begin position="178"/>
        <end position="211"/>
    </location>
</feature>
<protein>
    <submittedName>
        <fullName evidence="2">Tetratricopeptide repeat protein</fullName>
    </submittedName>
</protein>
<keyword evidence="1" id="KW-0802">TPR repeat</keyword>
<dbReference type="Proteomes" id="UP001163096">
    <property type="component" value="Chromosome"/>
</dbReference>
<accession>A0A9X9S3C5</accession>
<feature type="repeat" description="TPR" evidence="1">
    <location>
        <begin position="11"/>
        <end position="44"/>
    </location>
</feature>
<dbReference type="Pfam" id="PF13414">
    <property type="entry name" value="TPR_11"/>
    <property type="match status" value="1"/>
</dbReference>
<dbReference type="RefSeq" id="WP_268185991.1">
    <property type="nucleotide sequence ID" value="NZ_CP113361.1"/>
</dbReference>
<dbReference type="Gene3D" id="1.25.40.10">
    <property type="entry name" value="Tetratricopeptide repeat domain"/>
    <property type="match status" value="1"/>
</dbReference>
<dbReference type="PANTHER" id="PTHR12558:SF13">
    <property type="entry name" value="CELL DIVISION CYCLE PROTEIN 27 HOMOLOG"/>
    <property type="match status" value="1"/>
</dbReference>
<gene>
    <name evidence="2" type="ORF">OU421_10200</name>
</gene>
<dbReference type="EMBL" id="CP113361">
    <property type="protein sequence ID" value="WAI00786.1"/>
    <property type="molecule type" value="Genomic_DNA"/>
</dbReference>
<dbReference type="PANTHER" id="PTHR12558">
    <property type="entry name" value="CELL DIVISION CYCLE 16,23,27"/>
    <property type="match status" value="1"/>
</dbReference>
<dbReference type="InterPro" id="IPR019734">
    <property type="entry name" value="TPR_rpt"/>
</dbReference>
<dbReference type="AlphaFoldDB" id="A0A9X9S3C5"/>
<evidence type="ECO:0000256" key="1">
    <source>
        <dbReference type="PROSITE-ProRule" id="PRU00339"/>
    </source>
</evidence>
<dbReference type="PROSITE" id="PS50005">
    <property type="entry name" value="TPR"/>
    <property type="match status" value="5"/>
</dbReference>
<dbReference type="GeneID" id="76835476"/>
<dbReference type="Pfam" id="PF13181">
    <property type="entry name" value="TPR_8"/>
    <property type="match status" value="1"/>
</dbReference>
<proteinExistence type="predicted"/>
<dbReference type="PROSITE" id="PS50293">
    <property type="entry name" value="TPR_REGION"/>
    <property type="match status" value="1"/>
</dbReference>
<dbReference type="KEGG" id="mou:OU421_10200"/>
<dbReference type="SMART" id="SM00028">
    <property type="entry name" value="TPR"/>
    <property type="match status" value="5"/>
</dbReference>
<feature type="repeat" description="TPR" evidence="1">
    <location>
        <begin position="113"/>
        <end position="146"/>
    </location>
</feature>
<sequence length="243" mass="28201">MSRIPANKLYALGWYNEGIAHLKINQFEEAMQFINTALDALPENPDFLIGKGDVYLSLGNYEEAYYYFRRAADNEPDNFRAWLNMGTALMRLGNYTDALACYRQANIVRDHNGEVWLGIGICLLNLGETDEASNALKTAIRLKPNQPALWYHLGRIERDTRKALNLLMRGYRMDPDNIDILLEMTRIYIQLGNQEEAGRVLERAYEISPKNQRVVEMMEYYVLETTWNEVFDKPYDYSSENGE</sequence>
<feature type="repeat" description="TPR" evidence="1">
    <location>
        <begin position="45"/>
        <end position="78"/>
    </location>
</feature>
<name>A0A9X9S3C5_METOG</name>